<evidence type="ECO:0000313" key="3">
    <source>
        <dbReference type="EMBL" id="QEH35778.1"/>
    </source>
</evidence>
<name>A0A5B9W5C1_9BACT</name>
<keyword evidence="2" id="KW-0472">Membrane</keyword>
<dbReference type="AlphaFoldDB" id="A0A5B9W5C1"/>
<accession>A0A5B9W5C1</accession>
<evidence type="ECO:0000256" key="1">
    <source>
        <dbReference type="SAM" id="MobiDB-lite"/>
    </source>
</evidence>
<dbReference type="KEGG" id="agv:OJF2_43350"/>
<dbReference type="EMBL" id="CP042997">
    <property type="protein sequence ID" value="QEH35778.1"/>
    <property type="molecule type" value="Genomic_DNA"/>
</dbReference>
<keyword evidence="2" id="KW-0812">Transmembrane</keyword>
<dbReference type="RefSeq" id="WP_210420109.1">
    <property type="nucleotide sequence ID" value="NZ_CP042997.1"/>
</dbReference>
<protein>
    <submittedName>
        <fullName evidence="3">Uncharacterized protein</fullName>
    </submittedName>
</protein>
<sequence>MELTFSCPRCQAVGHVPGVERAGVGPCKACGAERALHGEAFEEGRLAACPWCGTADLYIQKDFPQALGLAIVLVGFAISTVFWYLERPIVTYLILLASALLDMILYYRVPDVTICYRCLAQVRGEGSNPGGRFRPFDLAVGERYRQERLRVDELRRRDAPSLPGASGVPDEAIPRT</sequence>
<dbReference type="Proteomes" id="UP000324233">
    <property type="component" value="Chromosome"/>
</dbReference>
<feature type="transmembrane region" description="Helical" evidence="2">
    <location>
        <begin position="66"/>
        <end position="83"/>
    </location>
</feature>
<gene>
    <name evidence="3" type="ORF">OJF2_43350</name>
</gene>
<organism evidence="3 4">
    <name type="scientific">Aquisphaera giovannonii</name>
    <dbReference type="NCBI Taxonomy" id="406548"/>
    <lineage>
        <taxon>Bacteria</taxon>
        <taxon>Pseudomonadati</taxon>
        <taxon>Planctomycetota</taxon>
        <taxon>Planctomycetia</taxon>
        <taxon>Isosphaerales</taxon>
        <taxon>Isosphaeraceae</taxon>
        <taxon>Aquisphaera</taxon>
    </lineage>
</organism>
<keyword evidence="2" id="KW-1133">Transmembrane helix</keyword>
<reference evidence="3 4" key="1">
    <citation type="submission" date="2019-08" db="EMBL/GenBank/DDBJ databases">
        <title>Deep-cultivation of Planctomycetes and their phenomic and genomic characterization uncovers novel biology.</title>
        <authorList>
            <person name="Wiegand S."/>
            <person name="Jogler M."/>
            <person name="Boedeker C."/>
            <person name="Pinto D."/>
            <person name="Vollmers J."/>
            <person name="Rivas-Marin E."/>
            <person name="Kohn T."/>
            <person name="Peeters S.H."/>
            <person name="Heuer A."/>
            <person name="Rast P."/>
            <person name="Oberbeckmann S."/>
            <person name="Bunk B."/>
            <person name="Jeske O."/>
            <person name="Meyerdierks A."/>
            <person name="Storesund J.E."/>
            <person name="Kallscheuer N."/>
            <person name="Luecker S."/>
            <person name="Lage O.M."/>
            <person name="Pohl T."/>
            <person name="Merkel B.J."/>
            <person name="Hornburger P."/>
            <person name="Mueller R.-W."/>
            <person name="Bruemmer F."/>
            <person name="Labrenz M."/>
            <person name="Spormann A.M."/>
            <person name="Op den Camp H."/>
            <person name="Overmann J."/>
            <person name="Amann R."/>
            <person name="Jetten M.S.M."/>
            <person name="Mascher T."/>
            <person name="Medema M.H."/>
            <person name="Devos D.P."/>
            <person name="Kaster A.-K."/>
            <person name="Ovreas L."/>
            <person name="Rohde M."/>
            <person name="Galperin M.Y."/>
            <person name="Jogler C."/>
        </authorList>
    </citation>
    <scope>NUCLEOTIDE SEQUENCE [LARGE SCALE GENOMIC DNA]</scope>
    <source>
        <strain evidence="3 4">OJF2</strain>
    </source>
</reference>
<feature type="transmembrane region" description="Helical" evidence="2">
    <location>
        <begin position="89"/>
        <end position="107"/>
    </location>
</feature>
<proteinExistence type="predicted"/>
<evidence type="ECO:0000313" key="4">
    <source>
        <dbReference type="Proteomes" id="UP000324233"/>
    </source>
</evidence>
<feature type="region of interest" description="Disordered" evidence="1">
    <location>
        <begin position="155"/>
        <end position="176"/>
    </location>
</feature>
<evidence type="ECO:0000256" key="2">
    <source>
        <dbReference type="SAM" id="Phobius"/>
    </source>
</evidence>
<keyword evidence="4" id="KW-1185">Reference proteome</keyword>